<name>A0AAW4XEY6_RHORH</name>
<evidence type="ECO:0008006" key="4">
    <source>
        <dbReference type="Google" id="ProtNLM"/>
    </source>
</evidence>
<dbReference type="AlphaFoldDB" id="A0AAW4XEY6"/>
<dbReference type="Proteomes" id="UP001198630">
    <property type="component" value="Unassembled WGS sequence"/>
</dbReference>
<gene>
    <name evidence="2" type="ORF">LQ384_09885</name>
</gene>
<evidence type="ECO:0000313" key="3">
    <source>
        <dbReference type="Proteomes" id="UP001198630"/>
    </source>
</evidence>
<dbReference type="EMBL" id="JAJNCO010000004">
    <property type="protein sequence ID" value="MCD2111405.1"/>
    <property type="molecule type" value="Genomic_DNA"/>
</dbReference>
<evidence type="ECO:0000313" key="2">
    <source>
        <dbReference type="EMBL" id="MCD2111405.1"/>
    </source>
</evidence>
<proteinExistence type="predicted"/>
<dbReference type="RefSeq" id="WP_230789847.1">
    <property type="nucleotide sequence ID" value="NZ_JAJNCO010000004.1"/>
</dbReference>
<protein>
    <recommendedName>
        <fullName evidence="4">XRE family transcriptional regulator</fullName>
    </recommendedName>
</protein>
<comment type="caution">
    <text evidence="2">The sequence shown here is derived from an EMBL/GenBank/DDBJ whole genome shotgun (WGS) entry which is preliminary data.</text>
</comment>
<sequence>MDIAELLIIAEALEVTPVELLFPGLPDGEVEYLPGKTTSAWDALKRATGEISSPLQASDPDSPGFYLLVMRQLDELTHKAEELRGRLGQVNLRIDEARAAGDDSAIEAKQREKQRLSAELDQVDSYANTLRVSLASAGFTVRLLKARP</sequence>
<evidence type="ECO:0000256" key="1">
    <source>
        <dbReference type="SAM" id="Coils"/>
    </source>
</evidence>
<feature type="coiled-coil region" evidence="1">
    <location>
        <begin position="73"/>
        <end position="126"/>
    </location>
</feature>
<organism evidence="2 3">
    <name type="scientific">Rhodococcus rhodochrous</name>
    <dbReference type="NCBI Taxonomy" id="1829"/>
    <lineage>
        <taxon>Bacteria</taxon>
        <taxon>Bacillati</taxon>
        <taxon>Actinomycetota</taxon>
        <taxon>Actinomycetes</taxon>
        <taxon>Mycobacteriales</taxon>
        <taxon>Nocardiaceae</taxon>
        <taxon>Rhodococcus</taxon>
    </lineage>
</organism>
<reference evidence="2" key="1">
    <citation type="submission" date="2021-11" db="EMBL/GenBank/DDBJ databases">
        <title>Development of a sustainable strategy for remediation of hydrocarbon-contaminated territories based on the waste exchange concept.</title>
        <authorList>
            <person name="Elkin A."/>
        </authorList>
    </citation>
    <scope>NUCLEOTIDE SEQUENCE</scope>
    <source>
        <strain evidence="2">IEGM 757</strain>
    </source>
</reference>
<keyword evidence="1" id="KW-0175">Coiled coil</keyword>
<accession>A0AAW4XEY6</accession>